<evidence type="ECO:0000313" key="2">
    <source>
        <dbReference type="Proteomes" id="UP000256621"/>
    </source>
</evidence>
<proteinExistence type="predicted"/>
<reference evidence="1 2" key="1">
    <citation type="submission" date="2018-08" db="EMBL/GenBank/DDBJ databases">
        <title>Genome sequencing of Cutibacterium acnes KCOM 1315.</title>
        <authorList>
            <person name="Kook J.-K."/>
            <person name="Park S.-N."/>
            <person name="Lim Y.K."/>
        </authorList>
    </citation>
    <scope>NUCLEOTIDE SEQUENCE [LARGE SCALE GENOMIC DNA]</scope>
    <source>
        <strain evidence="1 2">KCOM 1315</strain>
    </source>
</reference>
<protein>
    <submittedName>
        <fullName evidence="1">Transposase</fullName>
    </submittedName>
</protein>
<organism evidence="1 2">
    <name type="scientific">Cutibacterium acnes</name>
    <name type="common">Propionibacterium acnes</name>
    <dbReference type="NCBI Taxonomy" id="1747"/>
    <lineage>
        <taxon>Bacteria</taxon>
        <taxon>Bacillati</taxon>
        <taxon>Actinomycetota</taxon>
        <taxon>Actinomycetes</taxon>
        <taxon>Propionibacteriales</taxon>
        <taxon>Propionibacteriaceae</taxon>
        <taxon>Cutibacterium</taxon>
    </lineage>
</organism>
<dbReference type="Proteomes" id="UP000256621">
    <property type="component" value="Chromosome"/>
</dbReference>
<dbReference type="EMBL" id="CP031442">
    <property type="protein sequence ID" value="AXM06277.1"/>
    <property type="molecule type" value="Genomic_DNA"/>
</dbReference>
<sequence length="97" mass="10863">MAVVIGWCTRTWRCLEALCSKGSFTEQDPGIAVLWAVLTRRATRWAVGQLRRERVSVLGLARQAQGDWKTVWRAVNPVLEEADADPVRFAGMRHLGG</sequence>
<name>A0AAD0VN38_CUTAC</name>
<accession>A0AAD0VN38</accession>
<gene>
    <name evidence="1" type="ORF">DXN06_03240</name>
</gene>
<dbReference type="AlphaFoldDB" id="A0AAD0VN38"/>
<evidence type="ECO:0000313" key="1">
    <source>
        <dbReference type="EMBL" id="AXM06277.1"/>
    </source>
</evidence>